<proteinExistence type="predicted"/>
<comment type="caution">
    <text evidence="3">The sequence shown here is derived from an EMBL/GenBank/DDBJ whole genome shotgun (WGS) entry which is preliminary data.</text>
</comment>
<organism evidence="3 4">
    <name type="scientific">Thermopolyspora flexuosa</name>
    <dbReference type="NCBI Taxonomy" id="103836"/>
    <lineage>
        <taxon>Bacteria</taxon>
        <taxon>Bacillati</taxon>
        <taxon>Actinomycetota</taxon>
        <taxon>Actinomycetes</taxon>
        <taxon>Streptosporangiales</taxon>
        <taxon>Streptosporangiaceae</taxon>
        <taxon>Thermopolyspora</taxon>
    </lineage>
</organism>
<evidence type="ECO:0000313" key="4">
    <source>
        <dbReference type="Proteomes" id="UP000319213"/>
    </source>
</evidence>
<dbReference type="Pfam" id="PF14742">
    <property type="entry name" value="GDE_N_bis"/>
    <property type="match status" value="1"/>
</dbReference>
<keyword evidence="4" id="KW-1185">Reference proteome</keyword>
<dbReference type="SUPFAM" id="SSF48208">
    <property type="entry name" value="Six-hairpin glycosidases"/>
    <property type="match status" value="1"/>
</dbReference>
<evidence type="ECO:0000313" key="3">
    <source>
        <dbReference type="EMBL" id="TQM76682.1"/>
    </source>
</evidence>
<dbReference type="Proteomes" id="UP000319213">
    <property type="component" value="Unassembled WGS sequence"/>
</dbReference>
<dbReference type="InterPro" id="IPR032856">
    <property type="entry name" value="GDE_N_bis"/>
</dbReference>
<dbReference type="AlphaFoldDB" id="A0A543J1I5"/>
<dbReference type="EMBL" id="VFPQ01000001">
    <property type="protein sequence ID" value="TQM76682.1"/>
    <property type="molecule type" value="Genomic_DNA"/>
</dbReference>
<name>A0A543J1I5_9ACTN</name>
<accession>A0A543J1I5</accession>
<dbReference type="OrthoDB" id="9759959at2"/>
<dbReference type="Pfam" id="PF22422">
    <property type="entry name" value="MGH1-like_GH"/>
    <property type="match status" value="1"/>
</dbReference>
<dbReference type="InterPro" id="IPR012341">
    <property type="entry name" value="6hp_glycosidase-like_sf"/>
</dbReference>
<dbReference type="RefSeq" id="WP_142260528.1">
    <property type="nucleotide sequence ID" value="NZ_BMPV01000005.1"/>
</dbReference>
<dbReference type="GO" id="GO:0005975">
    <property type="term" value="P:carbohydrate metabolic process"/>
    <property type="evidence" value="ECO:0007669"/>
    <property type="project" value="InterPro"/>
</dbReference>
<feature type="domain" description="Putative glycogen debranching enzyme N-terminal" evidence="1">
    <location>
        <begin position="23"/>
        <end position="200"/>
    </location>
</feature>
<evidence type="ECO:0000259" key="1">
    <source>
        <dbReference type="Pfam" id="PF14742"/>
    </source>
</evidence>
<reference evidence="3 4" key="1">
    <citation type="submission" date="2019-06" db="EMBL/GenBank/DDBJ databases">
        <title>Sequencing the genomes of 1000 actinobacteria strains.</title>
        <authorList>
            <person name="Klenk H.-P."/>
        </authorList>
    </citation>
    <scope>NUCLEOTIDE SEQUENCE [LARGE SCALE GENOMIC DNA]</scope>
    <source>
        <strain evidence="3 4">DSM 43186</strain>
    </source>
</reference>
<gene>
    <name evidence="3" type="ORF">FHX40_3427</name>
</gene>
<evidence type="ECO:0000259" key="2">
    <source>
        <dbReference type="Pfam" id="PF22422"/>
    </source>
</evidence>
<sequence length="688" mass="72872">MPGQADPPSRQPLLHDLVSTIAAPTTALSGADGQIRHTGAQGLFHADRRALSLVRLLVDGKEPEPVSAAVDGASRTRFVSLPRWLDGDSIDPTVRVDRTRTVTPGGMSETIEISSAAARPVTAEVSVELGCDLAPIERVKAGKNGTALSAEAAGDGRLAWRADGITVEVHGPDAHAKPGPTATLTWPITLGPRQRVTLSWSARVTDPAAVMAAPSGPAEWTDLQVAAADHRLGRLLARSLDDLRALRLTEAGAPPGHTFIGAGVPWYLTLFGRDSLWTARMMLPLGTELAEGTLRTLARRQGVKVDKRTGEAPGKIMHELRRGLFVVGDSELPGAYYGTIDATLLWINLLHDAWRWGMPEDRVAGLLPALEAALGWLAEYADPDGDGFIEYIDEDGRGLANQGWKDSGDAMRFHDGSQAEPPIALAEVQGYAFEAARNGAALLDAFGHPGAVRWRDYAAAMAERFRERFWVDGPHGRHPALALDAAKRPVDSLTSNIGHLLGTGMLSAAETEAVATLLVSPGMAGGYGLRTMSAGDKAFNPLSYHCGSIWTHDTAIVVDALARAGRGRESAQLARSLLDAAEMFDYRLPELYGGDDRGSAPRPVPYPAACRPQAWSAAAAVCLVRAALGVEPDVPGGRVTIRPLPEAPFGPLTVRGLRIAGAAVDVTVREGGAVEVTGLPPGLRVETP</sequence>
<dbReference type="InterPro" id="IPR008928">
    <property type="entry name" value="6-hairpin_glycosidase_sf"/>
</dbReference>
<feature type="domain" description="Mannosylglycerate hydrolase MGH1-like glycoside hydrolase" evidence="2">
    <location>
        <begin position="351"/>
        <end position="583"/>
    </location>
</feature>
<protein>
    <submittedName>
        <fullName evidence="3">Glycogen debranching enzyme</fullName>
    </submittedName>
</protein>
<dbReference type="Gene3D" id="1.50.10.10">
    <property type="match status" value="1"/>
</dbReference>
<dbReference type="InterPro" id="IPR054491">
    <property type="entry name" value="MGH1-like_GH"/>
</dbReference>